<protein>
    <submittedName>
        <fullName evidence="1">TBCC domain-containing protein 1</fullName>
    </submittedName>
</protein>
<evidence type="ECO:0000313" key="2">
    <source>
        <dbReference type="Proteomes" id="UP001381693"/>
    </source>
</evidence>
<keyword evidence="2" id="KW-1185">Reference proteome</keyword>
<feature type="non-terminal residue" evidence="1">
    <location>
        <position position="151"/>
    </location>
</feature>
<evidence type="ECO:0000313" key="1">
    <source>
        <dbReference type="EMBL" id="KAK7086029.1"/>
    </source>
</evidence>
<name>A0AAN8XWW4_HALRR</name>
<dbReference type="Proteomes" id="UP001381693">
    <property type="component" value="Unassembled WGS sequence"/>
</dbReference>
<dbReference type="EMBL" id="JAXCGZ010000415">
    <property type="protein sequence ID" value="KAK7086029.1"/>
    <property type="molecule type" value="Genomic_DNA"/>
</dbReference>
<dbReference type="AlphaFoldDB" id="A0AAN8XWW4"/>
<accession>A0AAN8XWW4</accession>
<gene>
    <name evidence="1" type="primary">TBCCD1</name>
    <name evidence="1" type="ORF">SK128_005667</name>
</gene>
<sequence>MGRFHAKQAYNGSCTTRVQMILLYMYSSHAYVHPSCERSMDDEVQLWVRPEVMELGVLPVIPPDKISIEMLSRLLQYAQDLGERGYPCMSYDTWKHIAVKKHHIEVVLPEPTELTVATTWETILLPTCSPVDLIKTNNANQIEGLLIVPPG</sequence>
<comment type="caution">
    <text evidence="1">The sequence shown here is derived from an EMBL/GenBank/DDBJ whole genome shotgun (WGS) entry which is preliminary data.</text>
</comment>
<reference evidence="1 2" key="1">
    <citation type="submission" date="2023-11" db="EMBL/GenBank/DDBJ databases">
        <title>Halocaridina rubra genome assembly.</title>
        <authorList>
            <person name="Smith C."/>
        </authorList>
    </citation>
    <scope>NUCLEOTIDE SEQUENCE [LARGE SCALE GENOMIC DNA]</scope>
    <source>
        <strain evidence="1">EP-1</strain>
        <tissue evidence="1">Whole</tissue>
    </source>
</reference>
<proteinExistence type="predicted"/>
<organism evidence="1 2">
    <name type="scientific">Halocaridina rubra</name>
    <name type="common">Hawaiian red shrimp</name>
    <dbReference type="NCBI Taxonomy" id="373956"/>
    <lineage>
        <taxon>Eukaryota</taxon>
        <taxon>Metazoa</taxon>
        <taxon>Ecdysozoa</taxon>
        <taxon>Arthropoda</taxon>
        <taxon>Crustacea</taxon>
        <taxon>Multicrustacea</taxon>
        <taxon>Malacostraca</taxon>
        <taxon>Eumalacostraca</taxon>
        <taxon>Eucarida</taxon>
        <taxon>Decapoda</taxon>
        <taxon>Pleocyemata</taxon>
        <taxon>Caridea</taxon>
        <taxon>Atyoidea</taxon>
        <taxon>Atyidae</taxon>
        <taxon>Halocaridina</taxon>
    </lineage>
</organism>